<dbReference type="RefSeq" id="WP_158444231.1">
    <property type="nucleotide sequence ID" value="NZ_JAOAOS010000004.1"/>
</dbReference>
<dbReference type="SUPFAM" id="SSF89562">
    <property type="entry name" value="RraA-like"/>
    <property type="match status" value="1"/>
</dbReference>
<dbReference type="NCBIfam" id="NF006731">
    <property type="entry name" value="PRK09262.1"/>
    <property type="match status" value="1"/>
</dbReference>
<sequence length="240" mass="25521">MSSVIYTQIPRCARDLLDQIAAFPVADLHEALGAIEGRMRLLSPRMRPIGVSQRAVGQAVTSYNYPGDNLMIHAALKVAQRGDMLVLVNGGVSQGALWGDVATTFAMEKGIAGVVADGPVRDTDAVRSMGFNVWSTIVSPAHPEKRGPGSVNIPVVCDGVLIEPGDIIAADDDGVLVIPVRLAAETAARARRRNETEQEVRKQIRAGKTLFEIMNIQKYVDAADIAVVDGVCPGLAGGQR</sequence>
<dbReference type="EMBL" id="JBHSLI010000004">
    <property type="protein sequence ID" value="MFC5293674.1"/>
    <property type="molecule type" value="Genomic_DNA"/>
</dbReference>
<proteinExistence type="predicted"/>
<dbReference type="CDD" id="cd16841">
    <property type="entry name" value="RraA_family"/>
    <property type="match status" value="1"/>
</dbReference>
<keyword evidence="2" id="KW-1185">Reference proteome</keyword>
<accession>A0ABW0F505</accession>
<evidence type="ECO:0000313" key="2">
    <source>
        <dbReference type="Proteomes" id="UP001595976"/>
    </source>
</evidence>
<reference evidence="2" key="1">
    <citation type="journal article" date="2019" name="Int. J. Syst. Evol. Microbiol.">
        <title>The Global Catalogue of Microorganisms (GCM) 10K type strain sequencing project: providing services to taxonomists for standard genome sequencing and annotation.</title>
        <authorList>
            <consortium name="The Broad Institute Genomics Platform"/>
            <consortium name="The Broad Institute Genome Sequencing Center for Infectious Disease"/>
            <person name="Wu L."/>
            <person name="Ma J."/>
        </authorList>
    </citation>
    <scope>NUCLEOTIDE SEQUENCE [LARGE SCALE GENOMIC DNA]</scope>
    <source>
        <strain evidence="2">CGMCC 1.15643</strain>
    </source>
</reference>
<organism evidence="1 2">
    <name type="scientific">Bosea minatitlanensis</name>
    <dbReference type="NCBI Taxonomy" id="128782"/>
    <lineage>
        <taxon>Bacteria</taxon>
        <taxon>Pseudomonadati</taxon>
        <taxon>Pseudomonadota</taxon>
        <taxon>Alphaproteobacteria</taxon>
        <taxon>Hyphomicrobiales</taxon>
        <taxon>Boseaceae</taxon>
        <taxon>Bosea</taxon>
    </lineage>
</organism>
<dbReference type="PANTHER" id="PTHR33254:SF16">
    <property type="entry name" value="BLR3842 PROTEIN"/>
    <property type="match status" value="1"/>
</dbReference>
<dbReference type="InterPro" id="IPR005493">
    <property type="entry name" value="RraA/RraA-like"/>
</dbReference>
<protein>
    <submittedName>
        <fullName evidence="1">4-carboxy-4-hydroxy-2-oxoadipate aldolase/oxaloacetate decarboxylase</fullName>
    </submittedName>
</protein>
<evidence type="ECO:0000313" key="1">
    <source>
        <dbReference type="EMBL" id="MFC5293674.1"/>
    </source>
</evidence>
<dbReference type="Proteomes" id="UP001595976">
    <property type="component" value="Unassembled WGS sequence"/>
</dbReference>
<dbReference type="PANTHER" id="PTHR33254">
    <property type="entry name" value="4-HYDROXY-4-METHYL-2-OXOGLUTARATE ALDOLASE 3-RELATED"/>
    <property type="match status" value="1"/>
</dbReference>
<name>A0ABW0F505_9HYPH</name>
<dbReference type="InterPro" id="IPR036704">
    <property type="entry name" value="RraA/RraA-like_sf"/>
</dbReference>
<dbReference type="Pfam" id="PF03737">
    <property type="entry name" value="RraA-like"/>
    <property type="match status" value="1"/>
</dbReference>
<dbReference type="Gene3D" id="3.50.30.40">
    <property type="entry name" value="Ribonuclease E inhibitor RraA/RraA-like"/>
    <property type="match status" value="1"/>
</dbReference>
<comment type="caution">
    <text evidence="1">The sequence shown here is derived from an EMBL/GenBank/DDBJ whole genome shotgun (WGS) entry which is preliminary data.</text>
</comment>
<gene>
    <name evidence="1" type="ORF">ACFPK2_11815</name>
</gene>